<keyword evidence="3" id="KW-1003">Cell membrane</keyword>
<feature type="transmembrane region" description="Helical" evidence="10">
    <location>
        <begin position="206"/>
        <end position="225"/>
    </location>
</feature>
<keyword evidence="8 10" id="KW-0472">Membrane</keyword>
<evidence type="ECO:0000256" key="7">
    <source>
        <dbReference type="ARBA" id="ARBA00023065"/>
    </source>
</evidence>
<keyword evidence="4 10" id="KW-0812">Transmembrane</keyword>
<feature type="transmembrane region" description="Helical" evidence="10">
    <location>
        <begin position="30"/>
        <end position="49"/>
    </location>
</feature>
<evidence type="ECO:0000256" key="3">
    <source>
        <dbReference type="ARBA" id="ARBA00022475"/>
    </source>
</evidence>
<evidence type="ECO:0000256" key="1">
    <source>
        <dbReference type="ARBA" id="ARBA00004651"/>
    </source>
</evidence>
<keyword evidence="5 10" id="KW-1133">Transmembrane helix</keyword>
<feature type="transmembrane region" description="Helical" evidence="10">
    <location>
        <begin position="269"/>
        <end position="289"/>
    </location>
</feature>
<dbReference type="InterPro" id="IPR018422">
    <property type="entry name" value="Cation/H_exchanger_CPA1"/>
</dbReference>
<proteinExistence type="predicted"/>
<dbReference type="Pfam" id="PF00999">
    <property type="entry name" value="Na_H_Exchanger"/>
    <property type="match status" value="1"/>
</dbReference>
<comment type="subcellular location">
    <subcellularLocation>
        <location evidence="1">Cell membrane</location>
        <topology evidence="1">Multi-pass membrane protein</topology>
    </subcellularLocation>
</comment>
<feature type="transmembrane region" description="Helical" evidence="10">
    <location>
        <begin position="6"/>
        <end position="23"/>
    </location>
</feature>
<dbReference type="AlphaFoldDB" id="A0A0D5CG14"/>
<evidence type="ECO:0000256" key="9">
    <source>
        <dbReference type="ARBA" id="ARBA00023201"/>
    </source>
</evidence>
<sequence>MPEIIAWVASFVVVTVAVSGLAGRVGWSAPVALVAVGAALSFVPGVPQIVIEPDAVLYGLLPPLLFAAAIRTPLADIRARRDSIVVLSVGVVVVTLVVFGLTLWALVPAVGLAAALALGAVVAPTDAVAVSAVAGRVKLPRRVMSILETESLLNDATALVALNTAIAAIVGAVHPVDVAGGFLVAVVAGVAIGLAVAFLFSAVRRFLRSAVLDTSLSLAIPYVAFIPAQEIGGSGVLAVVAAGLVLGYRSPLIQSPEARIAESVNWRTIQFLLENAVFLLIGLSLAGILRDLPESSLDGWQIAGLAILLLAVLTAARFVSVALAKVLFDHGPARLRARTWTWRTVTAVSSAGVRGVVTLAAAFLLPAETPERELLQFLAFVMVAGTLLGGLALPAIIRRLRLGHSADDQERSDRDRLLDEAREAGLAARAVAIREHGASDGPGDDALPETTTERLAHDRVRRRMIDAERVAVLAARREGRYPEIAVRAVLGMIDAEDVALGRREADDAR</sequence>
<evidence type="ECO:0000256" key="10">
    <source>
        <dbReference type="SAM" id="Phobius"/>
    </source>
</evidence>
<evidence type="ECO:0000256" key="8">
    <source>
        <dbReference type="ARBA" id="ARBA00023136"/>
    </source>
</evidence>
<dbReference type="GO" id="GO:0051453">
    <property type="term" value="P:regulation of intracellular pH"/>
    <property type="evidence" value="ECO:0007669"/>
    <property type="project" value="TreeGrafter"/>
</dbReference>
<evidence type="ECO:0000313" key="13">
    <source>
        <dbReference type="Proteomes" id="UP000032604"/>
    </source>
</evidence>
<feature type="transmembrane region" description="Helical" evidence="10">
    <location>
        <begin position="112"/>
        <end position="135"/>
    </location>
</feature>
<feature type="transmembrane region" description="Helical" evidence="10">
    <location>
        <begin position="301"/>
        <end position="328"/>
    </location>
</feature>
<organism evidence="12 13">
    <name type="scientific">Clavibacter michiganensis subsp. insidiosus</name>
    <dbReference type="NCBI Taxonomy" id="33014"/>
    <lineage>
        <taxon>Bacteria</taxon>
        <taxon>Bacillati</taxon>
        <taxon>Actinomycetota</taxon>
        <taxon>Actinomycetes</taxon>
        <taxon>Micrococcales</taxon>
        <taxon>Microbacteriaceae</taxon>
        <taxon>Clavibacter</taxon>
    </lineage>
</organism>
<protein>
    <recommendedName>
        <fullName evidence="11">Cation/H+ exchanger transmembrane domain-containing protein</fullName>
    </recommendedName>
</protein>
<feature type="transmembrane region" description="Helical" evidence="10">
    <location>
        <begin position="156"/>
        <end position="173"/>
    </location>
</feature>
<dbReference type="PANTHER" id="PTHR10110">
    <property type="entry name" value="SODIUM/HYDROGEN EXCHANGER"/>
    <property type="match status" value="1"/>
</dbReference>
<dbReference type="EMBL" id="CP011043">
    <property type="protein sequence ID" value="AJW78586.1"/>
    <property type="molecule type" value="Genomic_DNA"/>
</dbReference>
<feature type="transmembrane region" description="Helical" evidence="10">
    <location>
        <begin position="340"/>
        <end position="365"/>
    </location>
</feature>
<dbReference type="GO" id="GO:0098719">
    <property type="term" value="P:sodium ion import across plasma membrane"/>
    <property type="evidence" value="ECO:0007669"/>
    <property type="project" value="TreeGrafter"/>
</dbReference>
<evidence type="ECO:0000256" key="4">
    <source>
        <dbReference type="ARBA" id="ARBA00022692"/>
    </source>
</evidence>
<gene>
    <name evidence="12" type="ORF">VO01_05090</name>
</gene>
<dbReference type="InterPro" id="IPR006153">
    <property type="entry name" value="Cation/H_exchanger_TM"/>
</dbReference>
<evidence type="ECO:0000256" key="6">
    <source>
        <dbReference type="ARBA" id="ARBA00023053"/>
    </source>
</evidence>
<evidence type="ECO:0000259" key="11">
    <source>
        <dbReference type="Pfam" id="PF00999"/>
    </source>
</evidence>
<dbReference type="KEGG" id="cmh:VO01_05090"/>
<keyword evidence="6" id="KW-0915">Sodium</keyword>
<feature type="transmembrane region" description="Helical" evidence="10">
    <location>
        <begin position="377"/>
        <end position="397"/>
    </location>
</feature>
<name>A0A0D5CG14_9MICO</name>
<feature type="transmembrane region" description="Helical" evidence="10">
    <location>
        <begin position="55"/>
        <end position="72"/>
    </location>
</feature>
<dbReference type="HOGENOM" id="CLU_005912_8_2_11"/>
<dbReference type="GO" id="GO:0015386">
    <property type="term" value="F:potassium:proton antiporter activity"/>
    <property type="evidence" value="ECO:0007669"/>
    <property type="project" value="TreeGrafter"/>
</dbReference>
<dbReference type="PATRIC" id="fig|33014.5.peg.1060"/>
<dbReference type="Gene3D" id="6.10.140.1330">
    <property type="match status" value="1"/>
</dbReference>
<dbReference type="OrthoDB" id="57886at2"/>
<dbReference type="GO" id="GO:0005886">
    <property type="term" value="C:plasma membrane"/>
    <property type="evidence" value="ECO:0007669"/>
    <property type="project" value="UniProtKB-SubCell"/>
</dbReference>
<keyword evidence="2" id="KW-0813">Transport</keyword>
<dbReference type="Proteomes" id="UP000032604">
    <property type="component" value="Chromosome"/>
</dbReference>
<accession>A0A0D5CG14</accession>
<dbReference type="GO" id="GO:0015385">
    <property type="term" value="F:sodium:proton antiporter activity"/>
    <property type="evidence" value="ECO:0007669"/>
    <property type="project" value="InterPro"/>
</dbReference>
<dbReference type="PANTHER" id="PTHR10110:SF86">
    <property type="entry name" value="SODIUM_HYDROGEN EXCHANGER 7"/>
    <property type="match status" value="1"/>
</dbReference>
<reference evidence="12 13" key="1">
    <citation type="journal article" date="2015" name="Genome Announc.">
        <title>Complete Genome Sequence of Clavibacter michiganensis subsp. insidiosus R1-1 Using PacBio Single-Molecule Real-Time Technology.</title>
        <authorList>
            <person name="Lu Y."/>
            <person name="Samac D.A."/>
            <person name="Glazebrook J."/>
            <person name="Ishimaru C.A."/>
        </authorList>
    </citation>
    <scope>NUCLEOTIDE SEQUENCE [LARGE SCALE GENOMIC DNA]</scope>
    <source>
        <strain evidence="12 13">R1-1</strain>
    </source>
</reference>
<feature type="transmembrane region" description="Helical" evidence="10">
    <location>
        <begin position="231"/>
        <end position="248"/>
    </location>
</feature>
<keyword evidence="7" id="KW-0406">Ion transport</keyword>
<evidence type="ECO:0000256" key="2">
    <source>
        <dbReference type="ARBA" id="ARBA00022448"/>
    </source>
</evidence>
<dbReference type="RefSeq" id="WP_045527314.1">
    <property type="nucleotide sequence ID" value="NZ_CP011043.1"/>
</dbReference>
<keyword evidence="9" id="KW-0739">Sodium transport</keyword>
<feature type="transmembrane region" description="Helical" evidence="10">
    <location>
        <begin position="179"/>
        <end position="199"/>
    </location>
</feature>
<feature type="transmembrane region" description="Helical" evidence="10">
    <location>
        <begin position="84"/>
        <end position="106"/>
    </location>
</feature>
<evidence type="ECO:0000313" key="12">
    <source>
        <dbReference type="EMBL" id="AJW78586.1"/>
    </source>
</evidence>
<evidence type="ECO:0000256" key="5">
    <source>
        <dbReference type="ARBA" id="ARBA00022989"/>
    </source>
</evidence>
<feature type="domain" description="Cation/H+ exchanger transmembrane" evidence="11">
    <location>
        <begin position="14"/>
        <end position="397"/>
    </location>
</feature>